<dbReference type="InterPro" id="IPR054289">
    <property type="entry name" value="DUF7025"/>
</dbReference>
<proteinExistence type="predicted"/>
<accession>A0A1L7WVA5</accession>
<feature type="compositionally biased region" description="Basic and acidic residues" evidence="1">
    <location>
        <begin position="153"/>
        <end position="169"/>
    </location>
</feature>
<evidence type="ECO:0000256" key="1">
    <source>
        <dbReference type="SAM" id="MobiDB-lite"/>
    </source>
</evidence>
<dbReference type="GO" id="GO:0016887">
    <property type="term" value="F:ATP hydrolysis activity"/>
    <property type="evidence" value="ECO:0007669"/>
    <property type="project" value="InterPro"/>
</dbReference>
<name>A0A1L7WVA5_9HELO</name>
<dbReference type="InterPro" id="IPR056599">
    <property type="entry name" value="AAA_lid_fung"/>
</dbReference>
<dbReference type="InterPro" id="IPR003593">
    <property type="entry name" value="AAA+_ATPase"/>
</dbReference>
<feature type="region of interest" description="Disordered" evidence="1">
    <location>
        <begin position="1"/>
        <end position="113"/>
    </location>
</feature>
<keyword evidence="4" id="KW-1185">Reference proteome</keyword>
<dbReference type="SUPFAM" id="SSF52540">
    <property type="entry name" value="P-loop containing nucleoside triphosphate hydrolases"/>
    <property type="match status" value="1"/>
</dbReference>
<gene>
    <name evidence="3" type="ORF">PAC_06597</name>
</gene>
<dbReference type="SMART" id="SM00382">
    <property type="entry name" value="AAA"/>
    <property type="match status" value="1"/>
</dbReference>
<dbReference type="Proteomes" id="UP000184330">
    <property type="component" value="Unassembled WGS sequence"/>
</dbReference>
<dbReference type="PANTHER" id="PTHR46411">
    <property type="entry name" value="FAMILY ATPASE, PUTATIVE-RELATED"/>
    <property type="match status" value="1"/>
</dbReference>
<dbReference type="AlphaFoldDB" id="A0A1L7WVA5"/>
<dbReference type="PANTHER" id="PTHR46411:SF4">
    <property type="entry name" value="AAA+ ATPASE DOMAIN-CONTAINING PROTEIN"/>
    <property type="match status" value="1"/>
</dbReference>
<dbReference type="GO" id="GO:0005524">
    <property type="term" value="F:ATP binding"/>
    <property type="evidence" value="ECO:0007669"/>
    <property type="project" value="InterPro"/>
</dbReference>
<reference evidence="3 4" key="1">
    <citation type="submission" date="2016-03" db="EMBL/GenBank/DDBJ databases">
        <authorList>
            <person name="Ploux O."/>
        </authorList>
    </citation>
    <scope>NUCLEOTIDE SEQUENCE [LARGE SCALE GENOMIC DNA]</scope>
    <source>
        <strain evidence="3 4">UAMH 11012</strain>
    </source>
</reference>
<evidence type="ECO:0000313" key="3">
    <source>
        <dbReference type="EMBL" id="CZR56708.1"/>
    </source>
</evidence>
<dbReference type="Gene3D" id="3.40.50.300">
    <property type="entry name" value="P-loop containing nucleotide triphosphate hydrolases"/>
    <property type="match status" value="1"/>
</dbReference>
<evidence type="ECO:0000313" key="4">
    <source>
        <dbReference type="Proteomes" id="UP000184330"/>
    </source>
</evidence>
<dbReference type="STRING" id="576137.A0A1L7WVA5"/>
<protein>
    <submittedName>
        <fullName evidence="3">Related to TOB3 (Member of AAA-ATPase family)</fullName>
    </submittedName>
</protein>
<sequence>MSTAAVEIPLVSQLREGKELVKGDVQSPNDEDKPIGETAPSALRHLESSTTAAVGFEANTTDESTTIPNLENKDYPTVEPAEGHESKVDFVQKGDIDPEGKGDTAEEQKDESPPATLYCTINGRLHSTLLDFGVTICPKCNQCVAQRSALQDNNEKEKKKDNEKKNEKENEVKEIIHKVEFRDSENWFLARKSLKGPFDLEEARKEVEFKPDKTIVTIVTVLTTSHPGDRLRTATEKKAILKAGIFDNPQVEVTVRSTKMTITSVALVSALQKVVTYYPGTNLQGRRLELVEPFSILAHHLKELKTFRATFDEAESTPAENSVSTHTPLALRKTNSGKCTEVAYKHIGKLLDLLKNNIYKHHLAEEQARHAQDPPVCTFSMLWLLYRPGSTVYVESDGQLEAHVVQEINVDESVLSSPFGDLKQCTITLWHLSFDGRYVRRATTTMAIAALRKRGQYHLSKSFLPHLPTGLMEARSEIGSLTTVANGTNFFEGGSSIMSGGLWDTQSEARLDTRVLINVASYLELHNEKDGMEKFEVKDLGKNLPACPCEGCLGLRPHPPSDFPWTNYDMINPLDEKSLELPEGYEDRDHRYLLCTRRLMGFVLKSRSWEILDVACCQPPKINTKAIDTLVMPPERKRMIKAIVQKYTDPRFTPGKTTQPWGADFIENKGEGQIFLLHGSPGVGKTYPAKCISELIGRPLLSLTCADFGTDEIQMEKQFLKWFKLAESWGAVMLLDEADVWLERRMISDLKRNSMVAVFLRCMEYYRGILFLTTNRVGTFDDAFVSRIHVVIHYEDLGEDQRRQIWKQFFDKLERERKDSIFIDSRAKRYVLDDSEMKKIAWNGREIRNAFQTAVALAEYRFHFEGGKDESDMAVLDKMDFEQVCQMSVDFKTYMKDVHGADENERAMKDRIRAG</sequence>
<feature type="domain" description="AAA+ ATPase" evidence="2">
    <location>
        <begin position="671"/>
        <end position="798"/>
    </location>
</feature>
<evidence type="ECO:0000259" key="2">
    <source>
        <dbReference type="SMART" id="SM00382"/>
    </source>
</evidence>
<feature type="compositionally biased region" description="Basic and acidic residues" evidence="1">
    <location>
        <begin position="71"/>
        <end position="112"/>
    </location>
</feature>
<dbReference type="InterPro" id="IPR003959">
    <property type="entry name" value="ATPase_AAA_core"/>
</dbReference>
<organism evidence="3 4">
    <name type="scientific">Phialocephala subalpina</name>
    <dbReference type="NCBI Taxonomy" id="576137"/>
    <lineage>
        <taxon>Eukaryota</taxon>
        <taxon>Fungi</taxon>
        <taxon>Dikarya</taxon>
        <taxon>Ascomycota</taxon>
        <taxon>Pezizomycotina</taxon>
        <taxon>Leotiomycetes</taxon>
        <taxon>Helotiales</taxon>
        <taxon>Mollisiaceae</taxon>
        <taxon>Phialocephala</taxon>
        <taxon>Phialocephala fortinii species complex</taxon>
    </lineage>
</organism>
<dbReference type="Pfam" id="PF23232">
    <property type="entry name" value="AAA_lid_13"/>
    <property type="match status" value="1"/>
</dbReference>
<feature type="region of interest" description="Disordered" evidence="1">
    <location>
        <begin position="148"/>
        <end position="169"/>
    </location>
</feature>
<dbReference type="Pfam" id="PF22942">
    <property type="entry name" value="DUF7025"/>
    <property type="match status" value="1"/>
</dbReference>
<feature type="compositionally biased region" description="Polar residues" evidence="1">
    <location>
        <begin position="48"/>
        <end position="69"/>
    </location>
</feature>
<dbReference type="Pfam" id="PF00004">
    <property type="entry name" value="AAA"/>
    <property type="match status" value="1"/>
</dbReference>
<dbReference type="OrthoDB" id="10042665at2759"/>
<dbReference type="InterPro" id="IPR027417">
    <property type="entry name" value="P-loop_NTPase"/>
</dbReference>
<dbReference type="EMBL" id="FJOG01000008">
    <property type="protein sequence ID" value="CZR56708.1"/>
    <property type="molecule type" value="Genomic_DNA"/>
</dbReference>